<keyword evidence="3" id="KW-1185">Reference proteome</keyword>
<organism evidence="2 3">
    <name type="scientific">Rhizopus azygosporus</name>
    <name type="common">Rhizopus microsporus var. azygosporus</name>
    <dbReference type="NCBI Taxonomy" id="86630"/>
    <lineage>
        <taxon>Eukaryota</taxon>
        <taxon>Fungi</taxon>
        <taxon>Fungi incertae sedis</taxon>
        <taxon>Mucoromycota</taxon>
        <taxon>Mucoromycotina</taxon>
        <taxon>Mucoromycetes</taxon>
        <taxon>Mucorales</taxon>
        <taxon>Mucorineae</taxon>
        <taxon>Rhizopodaceae</taxon>
        <taxon>Rhizopus</taxon>
    </lineage>
</organism>
<dbReference type="Proteomes" id="UP000252139">
    <property type="component" value="Unassembled WGS sequence"/>
</dbReference>
<feature type="region of interest" description="Disordered" evidence="1">
    <location>
        <begin position="28"/>
        <end position="48"/>
    </location>
</feature>
<accession>A0A367IX98</accession>
<reference evidence="2 3" key="1">
    <citation type="journal article" date="2018" name="G3 (Bethesda)">
        <title>Phylogenetic and Phylogenomic Definition of Rhizopus Species.</title>
        <authorList>
            <person name="Gryganskyi A.P."/>
            <person name="Golan J."/>
            <person name="Dolatabadi S."/>
            <person name="Mondo S."/>
            <person name="Robb S."/>
            <person name="Idnurm A."/>
            <person name="Muszewska A."/>
            <person name="Steczkiewicz K."/>
            <person name="Masonjones S."/>
            <person name="Liao H.L."/>
            <person name="Gajdeczka M.T."/>
            <person name="Anike F."/>
            <person name="Vuek A."/>
            <person name="Anishchenko I.M."/>
            <person name="Voigt K."/>
            <person name="de Hoog G.S."/>
            <person name="Smith M.E."/>
            <person name="Heitman J."/>
            <person name="Vilgalys R."/>
            <person name="Stajich J.E."/>
        </authorList>
    </citation>
    <scope>NUCLEOTIDE SEQUENCE [LARGE SCALE GENOMIC DNA]</scope>
    <source>
        <strain evidence="2 3">CBS 357.93</strain>
    </source>
</reference>
<gene>
    <name evidence="2" type="ORF">CU097_003953</name>
</gene>
<protein>
    <submittedName>
        <fullName evidence="2">Uncharacterized protein</fullName>
    </submittedName>
</protein>
<dbReference type="OrthoDB" id="10676418at2759"/>
<name>A0A367IX98_RHIAZ</name>
<comment type="caution">
    <text evidence="2">The sequence shown here is derived from an EMBL/GenBank/DDBJ whole genome shotgun (WGS) entry which is preliminary data.</text>
</comment>
<evidence type="ECO:0000313" key="3">
    <source>
        <dbReference type="Proteomes" id="UP000252139"/>
    </source>
</evidence>
<evidence type="ECO:0000313" key="2">
    <source>
        <dbReference type="EMBL" id="RCH82304.1"/>
    </source>
</evidence>
<dbReference type="EMBL" id="PJQL01003066">
    <property type="protein sequence ID" value="RCH82304.1"/>
    <property type="molecule type" value="Genomic_DNA"/>
</dbReference>
<proteinExistence type="predicted"/>
<sequence length="127" mass="15420">MRSRKVLNRVLIILLRIHLAPKRERRKIEELTKKKSEKAKNTDKAPTKIKLANKSYNTRKRLFKNEKKKRETYIRKSRNDKINELKWKYKATKCQMRVSKYEEILRKEASSLFDCLNAIFIYLVTIY</sequence>
<dbReference type="AlphaFoldDB" id="A0A367IX98"/>
<evidence type="ECO:0000256" key="1">
    <source>
        <dbReference type="SAM" id="MobiDB-lite"/>
    </source>
</evidence>
<feature type="compositionally biased region" description="Basic and acidic residues" evidence="1">
    <location>
        <begin position="28"/>
        <end position="46"/>
    </location>
</feature>
<dbReference type="STRING" id="86630.A0A367IX98"/>